<dbReference type="Gene3D" id="3.30.70.270">
    <property type="match status" value="1"/>
</dbReference>
<keyword evidence="5" id="KW-0808">Transferase</keyword>
<dbReference type="EMBL" id="CP036267">
    <property type="protein sequence ID" value="QDT33909.1"/>
    <property type="molecule type" value="Genomic_DNA"/>
</dbReference>
<name>A0A517QQP1_9PLAN</name>
<dbReference type="OrthoDB" id="244535at2"/>
<dbReference type="AlphaFoldDB" id="A0A517QQP1"/>
<keyword evidence="3" id="KW-0812">Transmembrane</keyword>
<organism evidence="5 6">
    <name type="scientific">Thalassoglobus polymorphus</name>
    <dbReference type="NCBI Taxonomy" id="2527994"/>
    <lineage>
        <taxon>Bacteria</taxon>
        <taxon>Pseudomonadati</taxon>
        <taxon>Planctomycetota</taxon>
        <taxon>Planctomycetia</taxon>
        <taxon>Planctomycetales</taxon>
        <taxon>Planctomycetaceae</taxon>
        <taxon>Thalassoglobus</taxon>
    </lineage>
</organism>
<keyword evidence="3" id="KW-1133">Transmembrane helix</keyword>
<keyword evidence="6" id="KW-1185">Reference proteome</keyword>
<feature type="transmembrane region" description="Helical" evidence="3">
    <location>
        <begin position="38"/>
        <end position="56"/>
    </location>
</feature>
<dbReference type="InterPro" id="IPR050469">
    <property type="entry name" value="Diguanylate_Cyclase"/>
</dbReference>
<evidence type="ECO:0000256" key="2">
    <source>
        <dbReference type="ARBA" id="ARBA00034247"/>
    </source>
</evidence>
<evidence type="ECO:0000256" key="3">
    <source>
        <dbReference type="SAM" id="Phobius"/>
    </source>
</evidence>
<dbReference type="SUPFAM" id="SSF55073">
    <property type="entry name" value="Nucleotide cyclase"/>
    <property type="match status" value="1"/>
</dbReference>
<dbReference type="GO" id="GO:0043709">
    <property type="term" value="P:cell adhesion involved in single-species biofilm formation"/>
    <property type="evidence" value="ECO:0007669"/>
    <property type="project" value="TreeGrafter"/>
</dbReference>
<dbReference type="GO" id="GO:0052621">
    <property type="term" value="F:diguanylate cyclase activity"/>
    <property type="evidence" value="ECO:0007669"/>
    <property type="project" value="UniProtKB-EC"/>
</dbReference>
<dbReference type="GO" id="GO:1902201">
    <property type="term" value="P:negative regulation of bacterial-type flagellum-dependent cell motility"/>
    <property type="evidence" value="ECO:0007669"/>
    <property type="project" value="TreeGrafter"/>
</dbReference>
<dbReference type="NCBIfam" id="TIGR00254">
    <property type="entry name" value="GGDEF"/>
    <property type="match status" value="1"/>
</dbReference>
<dbReference type="CDD" id="cd01949">
    <property type="entry name" value="GGDEF"/>
    <property type="match status" value="1"/>
</dbReference>
<dbReference type="PROSITE" id="PS50887">
    <property type="entry name" value="GGDEF"/>
    <property type="match status" value="1"/>
</dbReference>
<evidence type="ECO:0000313" key="6">
    <source>
        <dbReference type="Proteomes" id="UP000315724"/>
    </source>
</evidence>
<feature type="transmembrane region" description="Helical" evidence="3">
    <location>
        <begin position="7"/>
        <end position="26"/>
    </location>
</feature>
<dbReference type="SMART" id="SM00267">
    <property type="entry name" value="GGDEF"/>
    <property type="match status" value="1"/>
</dbReference>
<feature type="domain" description="GGDEF" evidence="4">
    <location>
        <begin position="104"/>
        <end position="236"/>
    </location>
</feature>
<comment type="catalytic activity">
    <reaction evidence="2">
        <text>2 GTP = 3',3'-c-di-GMP + 2 diphosphate</text>
        <dbReference type="Rhea" id="RHEA:24898"/>
        <dbReference type="ChEBI" id="CHEBI:33019"/>
        <dbReference type="ChEBI" id="CHEBI:37565"/>
        <dbReference type="ChEBI" id="CHEBI:58805"/>
        <dbReference type="EC" id="2.7.7.65"/>
    </reaction>
</comment>
<dbReference type="Pfam" id="PF00990">
    <property type="entry name" value="GGDEF"/>
    <property type="match status" value="1"/>
</dbReference>
<gene>
    <name evidence="5" type="primary">dosC</name>
    <name evidence="5" type="ORF">Mal48_31650</name>
</gene>
<keyword evidence="5" id="KW-0548">Nucleotidyltransferase</keyword>
<dbReference type="GO" id="GO:0005886">
    <property type="term" value="C:plasma membrane"/>
    <property type="evidence" value="ECO:0007669"/>
    <property type="project" value="TreeGrafter"/>
</dbReference>
<sequence>MRETTSRMIFVAVSAWLSICLLLAGWMPELDSTFRPLWLISGLVGLISSVGLSELIKADIRAQERLLREYRQAAMTDGLTGLANRQALENSLKNALHEFSPQRNPLSLIMIDIDNFKAFNDQWGHQAGDTALKTVSNAAVEYFSGKGCVARYGGEEFAIAMPSMSLRESIKLAEGFREYVSRIGCKINDKSSSVTISVGVAEAKDREAPDELVLRADQALYAAKRNGRNCIHVSENSDTQSAILEQTLTELSLS</sequence>
<reference evidence="5 6" key="1">
    <citation type="submission" date="2019-02" db="EMBL/GenBank/DDBJ databases">
        <title>Deep-cultivation of Planctomycetes and their phenomic and genomic characterization uncovers novel biology.</title>
        <authorList>
            <person name="Wiegand S."/>
            <person name="Jogler M."/>
            <person name="Boedeker C."/>
            <person name="Pinto D."/>
            <person name="Vollmers J."/>
            <person name="Rivas-Marin E."/>
            <person name="Kohn T."/>
            <person name="Peeters S.H."/>
            <person name="Heuer A."/>
            <person name="Rast P."/>
            <person name="Oberbeckmann S."/>
            <person name="Bunk B."/>
            <person name="Jeske O."/>
            <person name="Meyerdierks A."/>
            <person name="Storesund J.E."/>
            <person name="Kallscheuer N."/>
            <person name="Luecker S."/>
            <person name="Lage O.M."/>
            <person name="Pohl T."/>
            <person name="Merkel B.J."/>
            <person name="Hornburger P."/>
            <person name="Mueller R.-W."/>
            <person name="Bruemmer F."/>
            <person name="Labrenz M."/>
            <person name="Spormann A.M."/>
            <person name="Op den Camp H."/>
            <person name="Overmann J."/>
            <person name="Amann R."/>
            <person name="Jetten M.S.M."/>
            <person name="Mascher T."/>
            <person name="Medema M.H."/>
            <person name="Devos D.P."/>
            <person name="Kaster A.-K."/>
            <person name="Ovreas L."/>
            <person name="Rohde M."/>
            <person name="Galperin M.Y."/>
            <person name="Jogler C."/>
        </authorList>
    </citation>
    <scope>NUCLEOTIDE SEQUENCE [LARGE SCALE GENOMIC DNA]</scope>
    <source>
        <strain evidence="5 6">Mal48</strain>
    </source>
</reference>
<accession>A0A517QQP1</accession>
<dbReference type="PANTHER" id="PTHR45138:SF9">
    <property type="entry name" value="DIGUANYLATE CYCLASE DGCM-RELATED"/>
    <property type="match status" value="1"/>
</dbReference>
<keyword evidence="3" id="KW-0472">Membrane</keyword>
<dbReference type="KEGG" id="tpol:Mal48_31650"/>
<evidence type="ECO:0000256" key="1">
    <source>
        <dbReference type="ARBA" id="ARBA00012528"/>
    </source>
</evidence>
<proteinExistence type="predicted"/>
<dbReference type="RefSeq" id="WP_145200976.1">
    <property type="nucleotide sequence ID" value="NZ_CP036267.1"/>
</dbReference>
<dbReference type="PANTHER" id="PTHR45138">
    <property type="entry name" value="REGULATORY COMPONENTS OF SENSORY TRANSDUCTION SYSTEM"/>
    <property type="match status" value="1"/>
</dbReference>
<dbReference type="FunFam" id="3.30.70.270:FF:000001">
    <property type="entry name" value="Diguanylate cyclase domain protein"/>
    <property type="match status" value="1"/>
</dbReference>
<evidence type="ECO:0000259" key="4">
    <source>
        <dbReference type="PROSITE" id="PS50887"/>
    </source>
</evidence>
<dbReference type="Proteomes" id="UP000315724">
    <property type="component" value="Chromosome"/>
</dbReference>
<dbReference type="InterPro" id="IPR043128">
    <property type="entry name" value="Rev_trsase/Diguanyl_cyclase"/>
</dbReference>
<protein>
    <recommendedName>
        <fullName evidence="1">diguanylate cyclase</fullName>
        <ecNumber evidence="1">2.7.7.65</ecNumber>
    </recommendedName>
</protein>
<dbReference type="InterPro" id="IPR029787">
    <property type="entry name" value="Nucleotide_cyclase"/>
</dbReference>
<dbReference type="InterPro" id="IPR000160">
    <property type="entry name" value="GGDEF_dom"/>
</dbReference>
<evidence type="ECO:0000313" key="5">
    <source>
        <dbReference type="EMBL" id="QDT33909.1"/>
    </source>
</evidence>
<dbReference type="EC" id="2.7.7.65" evidence="1"/>